<comment type="caution">
    <text evidence="5">The sequence shown here is derived from an EMBL/GenBank/DDBJ whole genome shotgun (WGS) entry which is preliminary data.</text>
</comment>
<dbReference type="PROSITE" id="PS01180">
    <property type="entry name" value="CUB"/>
    <property type="match status" value="1"/>
</dbReference>
<keyword evidence="6" id="KW-1185">Reference proteome</keyword>
<evidence type="ECO:0000256" key="1">
    <source>
        <dbReference type="ARBA" id="ARBA00023157"/>
    </source>
</evidence>
<dbReference type="EMBL" id="JAODUP010000200">
    <property type="protein sequence ID" value="KAK2157025.1"/>
    <property type="molecule type" value="Genomic_DNA"/>
</dbReference>
<evidence type="ECO:0000313" key="6">
    <source>
        <dbReference type="Proteomes" id="UP001208570"/>
    </source>
</evidence>
<dbReference type="AlphaFoldDB" id="A0AAD9JR10"/>
<keyword evidence="1" id="KW-1015">Disulfide bond</keyword>
<dbReference type="Gene3D" id="2.60.120.740">
    <property type="match status" value="1"/>
</dbReference>
<reference evidence="5" key="1">
    <citation type="journal article" date="2023" name="Mol. Biol. Evol.">
        <title>Third-Generation Sequencing Reveals the Adaptive Role of the Epigenome in Three Deep-Sea Polychaetes.</title>
        <authorList>
            <person name="Perez M."/>
            <person name="Aroh O."/>
            <person name="Sun Y."/>
            <person name="Lan Y."/>
            <person name="Juniper S.K."/>
            <person name="Young C.R."/>
            <person name="Angers B."/>
            <person name="Qian P.Y."/>
        </authorList>
    </citation>
    <scope>NUCLEOTIDE SEQUENCE</scope>
    <source>
        <strain evidence="5">P08H-3</strain>
    </source>
</reference>
<sequence length="375" mass="41465">MNNAFIQRHVVDTKDVCSGHTFSASCRPAEVIVMEHSELGRMEPGKCIPVNRGHFGCKDDVLHLTDGWCSGRQSCEFYVPNKELIEAKINCIDMDVYFKAVYSCVEASGVNSGRCSTNEARSLTSEKGVITSLLSKKIRCGANSSPWIIEAKAGQTVEISLLDFTALSRQGSHSLVTCSDTYGYIVERTLNINHTICGQQERRHVVYKSKTNKVEVYVSTRNGANFILEYKAASDNEDIPDNRTGLDFSTMVVVAGIIDNRMTNEQYHSVSSSNVAEGQDDYLEPKSDSNTPNPTIKHEEPLIHIWETPLPDPTKPQTDQSSRTCTIHRTMQPGEKHLRTLTGGEMTSSGKPVVGSYYSPQTGHKYYVLGPDGGK</sequence>
<name>A0AAD9JR10_9ANNE</name>
<dbReference type="CDD" id="cd22823">
    <property type="entry name" value="Gal_Rha_Lectin"/>
    <property type="match status" value="1"/>
</dbReference>
<dbReference type="Proteomes" id="UP001208570">
    <property type="component" value="Unassembled WGS sequence"/>
</dbReference>
<dbReference type="InterPro" id="IPR000859">
    <property type="entry name" value="CUB_dom"/>
</dbReference>
<feature type="domain" description="CUB" evidence="4">
    <location>
        <begin position="115"/>
        <end position="233"/>
    </location>
</feature>
<dbReference type="Gene3D" id="2.60.120.290">
    <property type="entry name" value="Spermadhesin, CUB domain"/>
    <property type="match status" value="1"/>
</dbReference>
<evidence type="ECO:0000256" key="2">
    <source>
        <dbReference type="PROSITE-ProRule" id="PRU00059"/>
    </source>
</evidence>
<evidence type="ECO:0000256" key="3">
    <source>
        <dbReference type="SAM" id="MobiDB-lite"/>
    </source>
</evidence>
<organism evidence="5 6">
    <name type="scientific">Paralvinella palmiformis</name>
    <dbReference type="NCBI Taxonomy" id="53620"/>
    <lineage>
        <taxon>Eukaryota</taxon>
        <taxon>Metazoa</taxon>
        <taxon>Spiralia</taxon>
        <taxon>Lophotrochozoa</taxon>
        <taxon>Annelida</taxon>
        <taxon>Polychaeta</taxon>
        <taxon>Sedentaria</taxon>
        <taxon>Canalipalpata</taxon>
        <taxon>Terebellida</taxon>
        <taxon>Terebelliformia</taxon>
        <taxon>Alvinellidae</taxon>
        <taxon>Paralvinella</taxon>
    </lineage>
</organism>
<evidence type="ECO:0000313" key="5">
    <source>
        <dbReference type="EMBL" id="KAK2157025.1"/>
    </source>
</evidence>
<feature type="region of interest" description="Disordered" evidence="3">
    <location>
        <begin position="308"/>
        <end position="356"/>
    </location>
</feature>
<dbReference type="PANTHER" id="PTHR46780">
    <property type="entry name" value="PROTEIN EVA-1"/>
    <property type="match status" value="1"/>
</dbReference>
<evidence type="ECO:0000259" key="4">
    <source>
        <dbReference type="PROSITE" id="PS01180"/>
    </source>
</evidence>
<dbReference type="InterPro" id="IPR035914">
    <property type="entry name" value="Sperma_CUB_dom_sf"/>
</dbReference>
<gene>
    <name evidence="5" type="ORF">LSH36_200g02033</name>
</gene>
<proteinExistence type="predicted"/>
<comment type="caution">
    <text evidence="2">Lacks conserved residue(s) required for the propagation of feature annotation.</text>
</comment>
<protein>
    <recommendedName>
        <fullName evidence="4">CUB domain-containing protein</fullName>
    </recommendedName>
</protein>
<dbReference type="InterPro" id="IPR043159">
    <property type="entry name" value="Lectin_gal-bd_sf"/>
</dbReference>
<feature type="compositionally biased region" description="Polar residues" evidence="3">
    <location>
        <begin position="315"/>
        <end position="329"/>
    </location>
</feature>
<feature type="region of interest" description="Disordered" evidence="3">
    <location>
        <begin position="268"/>
        <end position="296"/>
    </location>
</feature>
<accession>A0AAD9JR10</accession>